<dbReference type="RefSeq" id="WP_344541811.1">
    <property type="nucleotide sequence ID" value="NZ_BAAATD010000004.1"/>
</dbReference>
<dbReference type="InterPro" id="IPR001128">
    <property type="entry name" value="Cyt_P450"/>
</dbReference>
<dbReference type="InterPro" id="IPR036396">
    <property type="entry name" value="Cyt_P450_sf"/>
</dbReference>
<dbReference type="InterPro" id="IPR050121">
    <property type="entry name" value="Cytochrome_P450_monoxygenase"/>
</dbReference>
<evidence type="ECO:0000256" key="2">
    <source>
        <dbReference type="ARBA" id="ARBA00010617"/>
    </source>
</evidence>
<keyword evidence="3" id="KW-0479">Metal-binding</keyword>
<dbReference type="EMBL" id="BAAATD010000004">
    <property type="protein sequence ID" value="GAA2597044.1"/>
    <property type="molecule type" value="Genomic_DNA"/>
</dbReference>
<evidence type="ECO:0000256" key="4">
    <source>
        <dbReference type="SAM" id="MobiDB-lite"/>
    </source>
</evidence>
<reference evidence="5 6" key="1">
    <citation type="journal article" date="2019" name="Int. J. Syst. Evol. Microbiol.">
        <title>The Global Catalogue of Microorganisms (GCM) 10K type strain sequencing project: providing services to taxonomists for standard genome sequencing and annotation.</title>
        <authorList>
            <consortium name="The Broad Institute Genomics Platform"/>
            <consortium name="The Broad Institute Genome Sequencing Center for Infectious Disease"/>
            <person name="Wu L."/>
            <person name="Ma J."/>
        </authorList>
    </citation>
    <scope>NUCLEOTIDE SEQUENCE [LARGE SCALE GENOMIC DNA]</scope>
    <source>
        <strain evidence="5 6">JCM 6833</strain>
    </source>
</reference>
<dbReference type="PROSITE" id="PS00086">
    <property type="entry name" value="CYTOCHROME_P450"/>
    <property type="match status" value="1"/>
</dbReference>
<feature type="region of interest" description="Disordered" evidence="4">
    <location>
        <begin position="1"/>
        <end position="22"/>
    </location>
</feature>
<name>A0ABN3PUQ5_9ACTN</name>
<keyword evidence="3" id="KW-0349">Heme</keyword>
<dbReference type="PRINTS" id="PR00463">
    <property type="entry name" value="EP450I"/>
</dbReference>
<dbReference type="Gene3D" id="1.10.630.10">
    <property type="entry name" value="Cytochrome P450"/>
    <property type="match status" value="1"/>
</dbReference>
<dbReference type="Proteomes" id="UP001501509">
    <property type="component" value="Unassembled WGS sequence"/>
</dbReference>
<evidence type="ECO:0000313" key="5">
    <source>
        <dbReference type="EMBL" id="GAA2597044.1"/>
    </source>
</evidence>
<dbReference type="Pfam" id="PF00067">
    <property type="entry name" value="p450"/>
    <property type="match status" value="1"/>
</dbReference>
<keyword evidence="3" id="KW-0503">Monooxygenase</keyword>
<keyword evidence="6" id="KW-1185">Reference proteome</keyword>
<comment type="cofactor">
    <cofactor evidence="1">
        <name>heme</name>
        <dbReference type="ChEBI" id="CHEBI:30413"/>
    </cofactor>
</comment>
<protein>
    <submittedName>
        <fullName evidence="5">Cytochrome P450</fullName>
    </submittedName>
</protein>
<evidence type="ECO:0000256" key="3">
    <source>
        <dbReference type="RuleBase" id="RU000461"/>
    </source>
</evidence>
<dbReference type="CDD" id="cd20620">
    <property type="entry name" value="CYP132-like"/>
    <property type="match status" value="1"/>
</dbReference>
<dbReference type="PANTHER" id="PTHR24305">
    <property type="entry name" value="CYTOCHROME P450"/>
    <property type="match status" value="1"/>
</dbReference>
<dbReference type="InterPro" id="IPR017972">
    <property type="entry name" value="Cyt_P450_CS"/>
</dbReference>
<gene>
    <name evidence="5" type="ORF">GCM10010411_33180</name>
</gene>
<dbReference type="SUPFAM" id="SSF48264">
    <property type="entry name" value="Cytochrome P450"/>
    <property type="match status" value="1"/>
</dbReference>
<comment type="similarity">
    <text evidence="2 3">Belongs to the cytochrome P450 family.</text>
</comment>
<dbReference type="PRINTS" id="PR00385">
    <property type="entry name" value="P450"/>
</dbReference>
<feature type="compositionally biased region" description="Low complexity" evidence="4">
    <location>
        <begin position="1"/>
        <end position="19"/>
    </location>
</feature>
<evidence type="ECO:0000313" key="6">
    <source>
        <dbReference type="Proteomes" id="UP001501509"/>
    </source>
</evidence>
<comment type="caution">
    <text evidence="5">The sequence shown here is derived from an EMBL/GenBank/DDBJ whole genome shotgun (WGS) entry which is preliminary data.</text>
</comment>
<sequence length="461" mass="51209">MSTTERAGTPRRAAAAGRVPPGPRWTATPSLIKMLAMDRLGMMTTAARYGDAVRLAIGPKSMYFFNHPDYAKHVLTDNSDNYHKGVGLKQARRALGEGLLTSEGDLWRKQRKVVQPAFQHKRISRQADAVVEEAGKLVARLRARAGGPPVDVVQEMTGLTLGVLGRTLLDADLSAHGSIGRAFEAVQDQAMFEMVSQGVVPMWLPLPKQLRFRRARRELERIVGALVSERGARFDAGDDALSRLILSVRRETDPKVGRQRLRDELVTLLLAGHETTASTLGWSFYLLDRHPEVLGRVRAEVTEVLGDRVPVFEDLHGLVYTGMVVQEAMRLYPPVWLLSRIAQADDEVGGYHVPAGSDVLVSPYTMHRHRELWGDSAEEFDPDRFDPDNPQARPRFAYIPFGAGPRFCVGNHLGMMEATFVLAMVVRELRLTTVPGHRVVPEPMLSLRIRGGLPMTIRPAT</sequence>
<keyword evidence="3" id="KW-0560">Oxidoreductase</keyword>
<organism evidence="5 6">
    <name type="scientific">Actinomadura fulvescens</name>
    <dbReference type="NCBI Taxonomy" id="46160"/>
    <lineage>
        <taxon>Bacteria</taxon>
        <taxon>Bacillati</taxon>
        <taxon>Actinomycetota</taxon>
        <taxon>Actinomycetes</taxon>
        <taxon>Streptosporangiales</taxon>
        <taxon>Thermomonosporaceae</taxon>
        <taxon>Actinomadura</taxon>
    </lineage>
</organism>
<accession>A0ABN3PUQ5</accession>
<evidence type="ECO:0000256" key="1">
    <source>
        <dbReference type="ARBA" id="ARBA00001971"/>
    </source>
</evidence>
<dbReference type="PANTHER" id="PTHR24305:SF166">
    <property type="entry name" value="CYTOCHROME P450 12A4, MITOCHONDRIAL-RELATED"/>
    <property type="match status" value="1"/>
</dbReference>
<proteinExistence type="inferred from homology"/>
<dbReference type="InterPro" id="IPR002401">
    <property type="entry name" value="Cyt_P450_E_grp-I"/>
</dbReference>
<keyword evidence="3" id="KW-0408">Iron</keyword>